<dbReference type="EMBL" id="GL833122">
    <property type="protein sequence ID" value="EGB11658.1"/>
    <property type="molecule type" value="Genomic_DNA"/>
</dbReference>
<evidence type="ECO:0008006" key="4">
    <source>
        <dbReference type="Google" id="ProtNLM"/>
    </source>
</evidence>
<dbReference type="Gene3D" id="1.25.40.10">
    <property type="entry name" value="Tetratricopeptide repeat domain"/>
    <property type="match status" value="2"/>
</dbReference>
<feature type="non-terminal residue" evidence="2">
    <location>
        <position position="1"/>
    </location>
</feature>
<dbReference type="SMART" id="SM00671">
    <property type="entry name" value="SEL1"/>
    <property type="match status" value="5"/>
</dbReference>
<reference evidence="2 3" key="1">
    <citation type="journal article" date="2011" name="Proc. Natl. Acad. Sci. U.S.A.">
        <title>Niche of harmful alga Aureococcus anophagefferens revealed through ecogenomics.</title>
        <authorList>
            <person name="Gobler C.J."/>
            <person name="Berry D.L."/>
            <person name="Dyhrman S.T."/>
            <person name="Wilhelm S.W."/>
            <person name="Salamov A."/>
            <person name="Lobanov A.V."/>
            <person name="Zhang Y."/>
            <person name="Collier J.L."/>
            <person name="Wurch L.L."/>
            <person name="Kustka A.B."/>
            <person name="Dill B.D."/>
            <person name="Shah M."/>
            <person name="VerBerkmoes N.C."/>
            <person name="Kuo A."/>
            <person name="Terry A."/>
            <person name="Pangilinan J."/>
            <person name="Lindquist E.A."/>
            <person name="Lucas S."/>
            <person name="Paulsen I.T."/>
            <person name="Hattenrath-Lehmann T.K."/>
            <person name="Talmage S.C."/>
            <person name="Walker E.A."/>
            <person name="Koch F."/>
            <person name="Burson A.M."/>
            <person name="Marcoval M.A."/>
            <person name="Tang Y.Z."/>
            <person name="Lecleir G.R."/>
            <person name="Coyne K.J."/>
            <person name="Berg G.M."/>
            <person name="Bertrand E.M."/>
            <person name="Saito M.A."/>
            <person name="Gladyshev V.N."/>
            <person name="Grigoriev I.V."/>
        </authorList>
    </citation>
    <scope>NUCLEOTIDE SEQUENCE [LARGE SCALE GENOMIC DNA]</scope>
    <source>
        <strain evidence="3">CCMP 1984</strain>
    </source>
</reference>
<dbReference type="KEGG" id="aaf:AURANDRAFT_4528"/>
<feature type="non-terminal residue" evidence="2">
    <location>
        <position position="194"/>
    </location>
</feature>
<dbReference type="AlphaFoldDB" id="F0Y0Y8"/>
<evidence type="ECO:0000313" key="3">
    <source>
        <dbReference type="Proteomes" id="UP000002729"/>
    </source>
</evidence>
<comment type="similarity">
    <text evidence="1">Belongs to the sel-1 family.</text>
</comment>
<protein>
    <recommendedName>
        <fullName evidence="4">Sel1 repeat family protein</fullName>
    </recommendedName>
</protein>
<dbReference type="PANTHER" id="PTHR11102">
    <property type="entry name" value="SEL-1-LIKE PROTEIN"/>
    <property type="match status" value="1"/>
</dbReference>
<dbReference type="Pfam" id="PF08238">
    <property type="entry name" value="Sel1"/>
    <property type="match status" value="5"/>
</dbReference>
<dbReference type="eggNOG" id="KOG1550">
    <property type="taxonomic scope" value="Eukaryota"/>
</dbReference>
<organism evidence="3">
    <name type="scientific">Aureococcus anophagefferens</name>
    <name type="common">Harmful bloom alga</name>
    <dbReference type="NCBI Taxonomy" id="44056"/>
    <lineage>
        <taxon>Eukaryota</taxon>
        <taxon>Sar</taxon>
        <taxon>Stramenopiles</taxon>
        <taxon>Ochrophyta</taxon>
        <taxon>Pelagophyceae</taxon>
        <taxon>Pelagomonadales</taxon>
        <taxon>Pelagomonadaceae</taxon>
        <taxon>Aureococcus</taxon>
    </lineage>
</organism>
<gene>
    <name evidence="2" type="ORF">AURANDRAFT_4528</name>
</gene>
<dbReference type="InterPro" id="IPR050767">
    <property type="entry name" value="Sel1_AlgK"/>
</dbReference>
<dbReference type="RefSeq" id="XP_009033539.1">
    <property type="nucleotide sequence ID" value="XM_009035291.1"/>
</dbReference>
<dbReference type="GeneID" id="20222053"/>
<dbReference type="PANTHER" id="PTHR11102:SF160">
    <property type="entry name" value="ERAD-ASSOCIATED E3 UBIQUITIN-PROTEIN LIGASE COMPONENT HRD3"/>
    <property type="match status" value="1"/>
</dbReference>
<dbReference type="OrthoDB" id="200229at2759"/>
<evidence type="ECO:0000313" key="2">
    <source>
        <dbReference type="EMBL" id="EGB11658.1"/>
    </source>
</evidence>
<dbReference type="OMA" id="GHAYAQL"/>
<keyword evidence="3" id="KW-1185">Reference proteome</keyword>
<dbReference type="InterPro" id="IPR006597">
    <property type="entry name" value="Sel1-like"/>
</dbReference>
<name>F0Y0Y8_AURAN</name>
<evidence type="ECO:0000256" key="1">
    <source>
        <dbReference type="ARBA" id="ARBA00038101"/>
    </source>
</evidence>
<dbReference type="SUPFAM" id="SSF81901">
    <property type="entry name" value="HCP-like"/>
    <property type="match status" value="2"/>
</dbReference>
<proteinExistence type="inferred from homology"/>
<dbReference type="InterPro" id="IPR011990">
    <property type="entry name" value="TPR-like_helical_dom_sf"/>
</dbReference>
<dbReference type="Proteomes" id="UP000002729">
    <property type="component" value="Unassembled WGS sequence"/>
</dbReference>
<dbReference type="InParanoid" id="F0Y0Y8"/>
<accession>F0Y0Y8</accession>
<sequence length="194" mass="21491">AKAARLFKRAVELESVDATLRLGHMYEHGYGVEQDAKKADELYRVAADRVPEAIYVLGSFYMVGRYGLQKNTKKAAKIFKRAVELGNADAMSTLGALYKEGNGVKIDKKKALQLWSMASDRGHAYAQLNIGVQLHINGKVDEAFRLFELSARQGLAPAEFELGRRYAAGIGVEPDPNKCVHWLRRAAARGEPRA</sequence>